<reference evidence="1 2" key="1">
    <citation type="submission" date="2019-03" db="EMBL/GenBank/DDBJ databases">
        <title>Genomic Encyclopedia of Type Strains, Phase IV (KMG-IV): sequencing the most valuable type-strain genomes for metagenomic binning, comparative biology and taxonomic classification.</title>
        <authorList>
            <person name="Goeker M."/>
        </authorList>
    </citation>
    <scope>NUCLEOTIDE SEQUENCE [LARGE SCALE GENOMIC DNA]</scope>
    <source>
        <strain evidence="1 2">DSM 18401</strain>
    </source>
</reference>
<dbReference type="Proteomes" id="UP000295351">
    <property type="component" value="Unassembled WGS sequence"/>
</dbReference>
<protein>
    <submittedName>
        <fullName evidence="1">Uncharacterized protein</fullName>
    </submittedName>
</protein>
<accession>A0A4R2BNS5</accession>
<keyword evidence="2" id="KW-1185">Reference proteome</keyword>
<dbReference type="AlphaFoldDB" id="A0A4R2BNS5"/>
<gene>
    <name evidence="1" type="ORF">EV665_1872</name>
</gene>
<proteinExistence type="predicted"/>
<dbReference type="RefSeq" id="WP_133037272.1">
    <property type="nucleotide sequence ID" value="NZ_BAABEI010000012.1"/>
</dbReference>
<name>A0A4R2BNS5_SHIGR</name>
<dbReference type="EMBL" id="SLVX01000087">
    <property type="protein sequence ID" value="TCN28856.1"/>
    <property type="molecule type" value="Genomic_DNA"/>
</dbReference>
<comment type="caution">
    <text evidence="1">The sequence shown here is derived from an EMBL/GenBank/DDBJ whole genome shotgun (WGS) entry which is preliminary data.</text>
</comment>
<sequence length="69" mass="7498">MSRLSTKKNATFKPFTINPSMFNQITNALTTILRTGKSSHDAVQGHFNLVRKLVQNVVIAPSPGGKSAE</sequence>
<evidence type="ECO:0000313" key="2">
    <source>
        <dbReference type="Proteomes" id="UP000295351"/>
    </source>
</evidence>
<organism evidence="1 2">
    <name type="scientific">Shinella granuli</name>
    <dbReference type="NCBI Taxonomy" id="323621"/>
    <lineage>
        <taxon>Bacteria</taxon>
        <taxon>Pseudomonadati</taxon>
        <taxon>Pseudomonadota</taxon>
        <taxon>Alphaproteobacteria</taxon>
        <taxon>Hyphomicrobiales</taxon>
        <taxon>Rhizobiaceae</taxon>
        <taxon>Shinella</taxon>
    </lineage>
</organism>
<evidence type="ECO:0000313" key="1">
    <source>
        <dbReference type="EMBL" id="TCN28856.1"/>
    </source>
</evidence>